<evidence type="ECO:0000313" key="3">
    <source>
        <dbReference type="Proteomes" id="UP001472677"/>
    </source>
</evidence>
<feature type="compositionally biased region" description="Basic and acidic residues" evidence="1">
    <location>
        <begin position="170"/>
        <end position="180"/>
    </location>
</feature>
<dbReference type="Proteomes" id="UP001472677">
    <property type="component" value="Unassembled WGS sequence"/>
</dbReference>
<name>A0ABR2ET35_9ROSI</name>
<evidence type="ECO:0000256" key="1">
    <source>
        <dbReference type="SAM" id="MobiDB-lite"/>
    </source>
</evidence>
<organism evidence="2 3">
    <name type="scientific">Hibiscus sabdariffa</name>
    <name type="common">roselle</name>
    <dbReference type="NCBI Taxonomy" id="183260"/>
    <lineage>
        <taxon>Eukaryota</taxon>
        <taxon>Viridiplantae</taxon>
        <taxon>Streptophyta</taxon>
        <taxon>Embryophyta</taxon>
        <taxon>Tracheophyta</taxon>
        <taxon>Spermatophyta</taxon>
        <taxon>Magnoliopsida</taxon>
        <taxon>eudicotyledons</taxon>
        <taxon>Gunneridae</taxon>
        <taxon>Pentapetalae</taxon>
        <taxon>rosids</taxon>
        <taxon>malvids</taxon>
        <taxon>Malvales</taxon>
        <taxon>Malvaceae</taxon>
        <taxon>Malvoideae</taxon>
        <taxon>Hibiscus</taxon>
    </lineage>
</organism>
<dbReference type="EMBL" id="JBBPBM010000010">
    <property type="protein sequence ID" value="KAK8565193.1"/>
    <property type="molecule type" value="Genomic_DNA"/>
</dbReference>
<feature type="compositionally biased region" description="Basic and acidic residues" evidence="1">
    <location>
        <begin position="145"/>
        <end position="157"/>
    </location>
</feature>
<protein>
    <submittedName>
        <fullName evidence="2">Uncharacterized protein</fullName>
    </submittedName>
</protein>
<sequence>MWKPSIPPFASIPHRLAAIASNCAALLPTLVGSFIHKETECKKGEENGSFRNPGGRMGPGIVKDEDDIGKTSKGERELKGNAVVTESNGVNGQVMVSSHSDSSSEVNWNLSPEVDRNIETYENEIALNGDCLGKESNDNGGSLELDSKRHLGVKEPRGCNQGDILGKSPPDIHGENKSSDEDNTVNHGTFDRNMAEVEVCGTKAVESLEGWTKAVESLECELKKDGPGVDTQLEMGENITALHVGVAKDIIGICFNKKDITCLSPETWVSTKSVWKAIIDEQNKSINKTIEERKFSGPVNSDPLFARKEEEALHSDLKSVKQGGKRYGSLWAYQDKVFSEVEKKKRDRAFKKANKKSKGDEVLELSRHSLTDSDMSYR</sequence>
<feature type="region of interest" description="Disordered" evidence="1">
    <location>
        <begin position="138"/>
        <end position="188"/>
    </location>
</feature>
<keyword evidence="3" id="KW-1185">Reference proteome</keyword>
<accession>A0ABR2ET35</accession>
<feature type="region of interest" description="Disordered" evidence="1">
    <location>
        <begin position="44"/>
        <end position="72"/>
    </location>
</feature>
<comment type="caution">
    <text evidence="2">The sequence shown here is derived from an EMBL/GenBank/DDBJ whole genome shotgun (WGS) entry which is preliminary data.</text>
</comment>
<evidence type="ECO:0000313" key="2">
    <source>
        <dbReference type="EMBL" id="KAK8565193.1"/>
    </source>
</evidence>
<gene>
    <name evidence="2" type="ORF">V6N12_058765</name>
</gene>
<proteinExistence type="predicted"/>
<reference evidence="2 3" key="1">
    <citation type="journal article" date="2024" name="G3 (Bethesda)">
        <title>Genome assembly of Hibiscus sabdariffa L. provides insights into metabolisms of medicinal natural products.</title>
        <authorList>
            <person name="Kim T."/>
        </authorList>
    </citation>
    <scope>NUCLEOTIDE SEQUENCE [LARGE SCALE GENOMIC DNA]</scope>
    <source>
        <strain evidence="2">TK-2024</strain>
        <tissue evidence="2">Old leaves</tissue>
    </source>
</reference>